<proteinExistence type="predicted"/>
<dbReference type="PROSITE" id="PS51725">
    <property type="entry name" value="ABM"/>
    <property type="match status" value="1"/>
</dbReference>
<sequence length="98" mass="10724">MVIELAILRIRPGQGPGFENAFDAVRPLLASADGHLRHRFVRTVDDPDAYLLEVAWRDLDAHVNGFEPSEAHARFMAALEPHLSAEPVVIHVPPGVAA</sequence>
<dbReference type="AlphaFoldDB" id="A0A1H4FRM1"/>
<organism evidence="2 3">
    <name type="scientific">Rubrimonas cliftonensis</name>
    <dbReference type="NCBI Taxonomy" id="89524"/>
    <lineage>
        <taxon>Bacteria</taxon>
        <taxon>Pseudomonadati</taxon>
        <taxon>Pseudomonadota</taxon>
        <taxon>Alphaproteobacteria</taxon>
        <taxon>Rhodobacterales</taxon>
        <taxon>Paracoccaceae</taxon>
        <taxon>Rubrimonas</taxon>
    </lineage>
</organism>
<reference evidence="2 3" key="1">
    <citation type="submission" date="2016-10" db="EMBL/GenBank/DDBJ databases">
        <authorList>
            <person name="de Groot N.N."/>
        </authorList>
    </citation>
    <scope>NUCLEOTIDE SEQUENCE [LARGE SCALE GENOMIC DNA]</scope>
    <source>
        <strain evidence="2 3">DSM 15345</strain>
    </source>
</reference>
<evidence type="ECO:0000313" key="3">
    <source>
        <dbReference type="Proteomes" id="UP000198703"/>
    </source>
</evidence>
<gene>
    <name evidence="2" type="ORF">SAMN05444370_12718</name>
</gene>
<dbReference type="Proteomes" id="UP000198703">
    <property type="component" value="Unassembled WGS sequence"/>
</dbReference>
<feature type="domain" description="ABM" evidence="1">
    <location>
        <begin position="2"/>
        <end position="92"/>
    </location>
</feature>
<name>A0A1H4FRM1_9RHOB</name>
<keyword evidence="2" id="KW-0503">Monooxygenase</keyword>
<accession>A0A1H4FRM1</accession>
<dbReference type="InterPro" id="IPR007138">
    <property type="entry name" value="ABM_dom"/>
</dbReference>
<keyword evidence="3" id="KW-1185">Reference proteome</keyword>
<dbReference type="Pfam" id="PF03992">
    <property type="entry name" value="ABM"/>
    <property type="match status" value="1"/>
</dbReference>
<dbReference type="STRING" id="89524.SAMN05444370_12718"/>
<dbReference type="OrthoDB" id="9798157at2"/>
<dbReference type="Gene3D" id="3.30.70.100">
    <property type="match status" value="1"/>
</dbReference>
<dbReference type="EMBL" id="FNQM01000027">
    <property type="protein sequence ID" value="SEA99999.1"/>
    <property type="molecule type" value="Genomic_DNA"/>
</dbReference>
<dbReference type="RefSeq" id="WP_093256233.1">
    <property type="nucleotide sequence ID" value="NZ_FNQM01000027.1"/>
</dbReference>
<protein>
    <submittedName>
        <fullName evidence="2">Heme-degrading monooxygenase HmoA</fullName>
    </submittedName>
</protein>
<evidence type="ECO:0000259" key="1">
    <source>
        <dbReference type="PROSITE" id="PS51725"/>
    </source>
</evidence>
<keyword evidence="2" id="KW-0560">Oxidoreductase</keyword>
<dbReference type="InterPro" id="IPR011008">
    <property type="entry name" value="Dimeric_a/b-barrel"/>
</dbReference>
<dbReference type="SUPFAM" id="SSF54909">
    <property type="entry name" value="Dimeric alpha+beta barrel"/>
    <property type="match status" value="1"/>
</dbReference>
<dbReference type="GO" id="GO:0004497">
    <property type="term" value="F:monooxygenase activity"/>
    <property type="evidence" value="ECO:0007669"/>
    <property type="project" value="UniProtKB-KW"/>
</dbReference>
<evidence type="ECO:0000313" key="2">
    <source>
        <dbReference type="EMBL" id="SEA99999.1"/>
    </source>
</evidence>